<dbReference type="AlphaFoldDB" id="A0A2G6PER7"/>
<accession>A0A2G6PER7</accession>
<gene>
    <name evidence="2" type="ORF">CSA09_03965</name>
</gene>
<proteinExistence type="predicted"/>
<evidence type="ECO:0000259" key="1">
    <source>
        <dbReference type="Pfam" id="PF08269"/>
    </source>
</evidence>
<organism evidence="2 3">
    <name type="scientific">Candidatus Contendibacter odensensis</name>
    <dbReference type="NCBI Taxonomy" id="1400860"/>
    <lineage>
        <taxon>Bacteria</taxon>
        <taxon>Pseudomonadati</taxon>
        <taxon>Pseudomonadota</taxon>
        <taxon>Gammaproteobacteria</taxon>
        <taxon>Candidatus Competibacteraceae</taxon>
        <taxon>Candidatus Contendibacter</taxon>
    </lineage>
</organism>
<name>A0A2G6PER7_9GAMM</name>
<dbReference type="Proteomes" id="UP000229278">
    <property type="component" value="Unassembled WGS sequence"/>
</dbReference>
<comment type="caution">
    <text evidence="2">The sequence shown here is derived from an EMBL/GenBank/DDBJ whole genome shotgun (WGS) entry which is preliminary data.</text>
</comment>
<dbReference type="Pfam" id="PF08269">
    <property type="entry name" value="dCache_2"/>
    <property type="match status" value="1"/>
</dbReference>
<evidence type="ECO:0000313" key="2">
    <source>
        <dbReference type="EMBL" id="PIE83063.1"/>
    </source>
</evidence>
<feature type="domain" description="Double Cache" evidence="1">
    <location>
        <begin position="50"/>
        <end position="133"/>
    </location>
</feature>
<dbReference type="EMBL" id="PDTV01000008">
    <property type="protein sequence ID" value="PIE83063.1"/>
    <property type="molecule type" value="Genomic_DNA"/>
</dbReference>
<dbReference type="InterPro" id="IPR004010">
    <property type="entry name" value="Double_Cache_2"/>
</dbReference>
<protein>
    <submittedName>
        <fullName evidence="2">Chemotaxis protein</fullName>
    </submittedName>
</protein>
<reference evidence="2 3" key="1">
    <citation type="submission" date="2017-10" db="EMBL/GenBank/DDBJ databases">
        <title>Novel microbial diversity and functional potential in the marine mammal oral microbiome.</title>
        <authorList>
            <person name="Dudek N.K."/>
            <person name="Sun C.L."/>
            <person name="Burstein D."/>
            <person name="Kantor R.S."/>
            <person name="Aliaga Goltsman D.S."/>
            <person name="Bik E.M."/>
            <person name="Thomas B.C."/>
            <person name="Banfield J.F."/>
            <person name="Relman D.A."/>
        </authorList>
    </citation>
    <scope>NUCLEOTIDE SEQUENCE [LARGE SCALE GENOMIC DNA]</scope>
    <source>
        <strain evidence="2">DOLJORAL78_50_517</strain>
    </source>
</reference>
<sequence length="146" mass="15521">MGLGLALSCTGVFSMASDFGTADEARTMLEKAAAALEADEKEALEDFNAGAEGFKDKDLYVFCGGADGMFSAHGTKADALVGKVSLQNLKDKKGNELGKEMYSRAAEGKIVEVAYMWPKPGGEEPVDKLIYATRVGDQICGVGYYK</sequence>
<dbReference type="Gene3D" id="3.30.450.20">
    <property type="entry name" value="PAS domain"/>
    <property type="match status" value="1"/>
</dbReference>
<evidence type="ECO:0000313" key="3">
    <source>
        <dbReference type="Proteomes" id="UP000229278"/>
    </source>
</evidence>